<evidence type="ECO:0000313" key="9">
    <source>
        <dbReference type="Proteomes" id="UP000028185"/>
    </source>
</evidence>
<dbReference type="HOGENOM" id="CLU_073981_2_0_9"/>
<organism evidence="8 9">
    <name type="scientific">Streptococcus suis 6407</name>
    <dbReference type="NCBI Taxonomy" id="1214179"/>
    <lineage>
        <taxon>Bacteria</taxon>
        <taxon>Bacillati</taxon>
        <taxon>Bacillota</taxon>
        <taxon>Bacilli</taxon>
        <taxon>Lactobacillales</taxon>
        <taxon>Streptococcaceae</taxon>
        <taxon>Streptococcus</taxon>
    </lineage>
</organism>
<name>A0A075SQ35_STRSU</name>
<dbReference type="GO" id="GO:0006415">
    <property type="term" value="P:translational termination"/>
    <property type="evidence" value="ECO:0007669"/>
    <property type="project" value="UniProtKB-UniRule"/>
</dbReference>
<dbReference type="SUPFAM" id="SSF55194">
    <property type="entry name" value="Ribosome recycling factor, RRF"/>
    <property type="match status" value="1"/>
</dbReference>
<protein>
    <recommendedName>
        <fullName evidence="5">Ribosome-recycling factor</fullName>
        <shortName evidence="5">RRF</shortName>
    </recommendedName>
    <alternativeName>
        <fullName evidence="5">Ribosome-releasing factor</fullName>
    </alternativeName>
</protein>
<evidence type="ECO:0000259" key="7">
    <source>
        <dbReference type="Pfam" id="PF01765"/>
    </source>
</evidence>
<comment type="function">
    <text evidence="5">Responsible for the release of ribosomes from messenger RNA at the termination of protein biosynthesis. May increase the efficiency of translation by recycling ribosomes from one round of translation to another.</text>
</comment>
<evidence type="ECO:0000256" key="6">
    <source>
        <dbReference type="SAM" id="Coils"/>
    </source>
</evidence>
<keyword evidence="3 5" id="KW-0963">Cytoplasm</keyword>
<proteinExistence type="inferred from homology"/>
<accession>A0A075SQ35</accession>
<evidence type="ECO:0000256" key="3">
    <source>
        <dbReference type="ARBA" id="ARBA00022490"/>
    </source>
</evidence>
<sequence>MSKEIIAKAQERMNQSHQSLAREFSHIRAGRANASLLDRISVEYYGSPTPLNQLAGITVPEARVLLITPFDKSILKDIERALNASDLGLTPQSDGTVIRLVIPALTEETRKNLAKDVKKVGENSKVAIRNIRRDAMDEAKKAEKAKEITEDELKTLEKDIQKVTDDAIKTIDKMTADKEKELLEV</sequence>
<dbReference type="NCBIfam" id="TIGR00496">
    <property type="entry name" value="frr"/>
    <property type="match status" value="1"/>
</dbReference>
<dbReference type="InterPro" id="IPR002661">
    <property type="entry name" value="Ribosome_recyc_fac"/>
</dbReference>
<dbReference type="GeneID" id="8153604"/>
<dbReference type="Gene3D" id="1.10.132.20">
    <property type="entry name" value="Ribosome-recycling factor"/>
    <property type="match status" value="1"/>
</dbReference>
<evidence type="ECO:0000256" key="5">
    <source>
        <dbReference type="HAMAP-Rule" id="MF_00040"/>
    </source>
</evidence>
<dbReference type="InterPro" id="IPR036191">
    <property type="entry name" value="RRF_sf"/>
</dbReference>
<reference evidence="8 9" key="1">
    <citation type="journal article" date="2014" name="Genome Announc.">
        <title>Whole-Genome Sequence of Streptococcus suis Serotype 4 Reference Strain 6407.</title>
        <authorList>
            <person name="Wang K."/>
            <person name="Chen J."/>
            <person name="Yao H."/>
            <person name="Lu C."/>
        </authorList>
    </citation>
    <scope>NUCLEOTIDE SEQUENCE [LARGE SCALE GENOMIC DNA]</scope>
    <source>
        <strain evidence="8">6407</strain>
    </source>
</reference>
<dbReference type="Proteomes" id="UP000028185">
    <property type="component" value="Chromosome"/>
</dbReference>
<evidence type="ECO:0000313" key="8">
    <source>
        <dbReference type="EMBL" id="AIG43150.1"/>
    </source>
</evidence>
<gene>
    <name evidence="5" type="primary">frr</name>
    <name evidence="8" type="ORF">ID09_03480</name>
</gene>
<feature type="coiled-coil region" evidence="6">
    <location>
        <begin position="132"/>
        <end position="166"/>
    </location>
</feature>
<dbReference type="CDD" id="cd00520">
    <property type="entry name" value="RRF"/>
    <property type="match status" value="1"/>
</dbReference>
<dbReference type="Pfam" id="PF01765">
    <property type="entry name" value="RRF"/>
    <property type="match status" value="1"/>
</dbReference>
<evidence type="ECO:0000256" key="4">
    <source>
        <dbReference type="ARBA" id="ARBA00022917"/>
    </source>
</evidence>
<dbReference type="PANTHER" id="PTHR20982:SF3">
    <property type="entry name" value="MITOCHONDRIAL RIBOSOME RECYCLING FACTOR PSEUDO 1"/>
    <property type="match status" value="1"/>
</dbReference>
<comment type="similarity">
    <text evidence="2 5">Belongs to the RRF family.</text>
</comment>
<dbReference type="HAMAP" id="MF_00040">
    <property type="entry name" value="RRF"/>
    <property type="match status" value="1"/>
</dbReference>
<dbReference type="InterPro" id="IPR023584">
    <property type="entry name" value="Ribosome_recyc_fac_dom"/>
</dbReference>
<keyword evidence="4 5" id="KW-0648">Protein biosynthesis</keyword>
<dbReference type="GO" id="GO:0043023">
    <property type="term" value="F:ribosomal large subunit binding"/>
    <property type="evidence" value="ECO:0007669"/>
    <property type="project" value="TreeGrafter"/>
</dbReference>
<dbReference type="SMR" id="A0A075SQ35"/>
<comment type="subcellular location">
    <subcellularLocation>
        <location evidence="1 5">Cytoplasm</location>
    </subcellularLocation>
</comment>
<evidence type="ECO:0000256" key="1">
    <source>
        <dbReference type="ARBA" id="ARBA00004496"/>
    </source>
</evidence>
<dbReference type="EMBL" id="CP008921">
    <property type="protein sequence ID" value="AIG43150.1"/>
    <property type="molecule type" value="Genomic_DNA"/>
</dbReference>
<dbReference type="RefSeq" id="WP_009910199.1">
    <property type="nucleotide sequence ID" value="NZ_ALLE01000004.1"/>
</dbReference>
<dbReference type="PATRIC" id="fig|1214179.4.peg.663"/>
<dbReference type="GO" id="GO:0005737">
    <property type="term" value="C:cytoplasm"/>
    <property type="evidence" value="ECO:0007669"/>
    <property type="project" value="UniProtKB-SubCell"/>
</dbReference>
<dbReference type="PANTHER" id="PTHR20982">
    <property type="entry name" value="RIBOSOME RECYCLING FACTOR"/>
    <property type="match status" value="1"/>
</dbReference>
<keyword evidence="6" id="KW-0175">Coiled coil</keyword>
<feature type="domain" description="Ribosome recycling factor" evidence="7">
    <location>
        <begin position="21"/>
        <end position="183"/>
    </location>
</feature>
<evidence type="ECO:0000256" key="2">
    <source>
        <dbReference type="ARBA" id="ARBA00005912"/>
    </source>
</evidence>
<dbReference type="Gene3D" id="3.30.1360.40">
    <property type="match status" value="1"/>
</dbReference>
<dbReference type="FunFam" id="1.10.132.20:FF:000001">
    <property type="entry name" value="Ribosome-recycling factor"/>
    <property type="match status" value="1"/>
</dbReference>
<dbReference type="FunFam" id="3.30.1360.40:FF:000001">
    <property type="entry name" value="Ribosome-recycling factor"/>
    <property type="match status" value="1"/>
</dbReference>
<dbReference type="AlphaFoldDB" id="A0A075SQ35"/>